<comment type="caution">
    <text evidence="10">The sequence shown here is derived from an EMBL/GenBank/DDBJ whole genome shotgun (WGS) entry which is preliminary data.</text>
</comment>
<feature type="domain" description="Transcription elongation factor Spt6 helix-hairpin-helix motif" evidence="8">
    <location>
        <begin position="851"/>
        <end position="952"/>
    </location>
</feature>
<dbReference type="Pfam" id="PF17674">
    <property type="entry name" value="HHH_9"/>
    <property type="match status" value="1"/>
</dbReference>
<proteinExistence type="inferred from homology"/>
<dbReference type="SUPFAM" id="SSF55550">
    <property type="entry name" value="SH2 domain"/>
    <property type="match status" value="1"/>
</dbReference>
<feature type="compositionally biased region" description="Basic and acidic residues" evidence="5">
    <location>
        <begin position="1463"/>
        <end position="1476"/>
    </location>
</feature>
<dbReference type="InterPro" id="IPR036860">
    <property type="entry name" value="SH2_dom_sf"/>
</dbReference>
<feature type="compositionally biased region" description="Polar residues" evidence="5">
    <location>
        <begin position="1324"/>
        <end position="1350"/>
    </location>
</feature>
<dbReference type="PANTHER" id="PTHR10145">
    <property type="entry name" value="TRANSCRIPTION ELONGATION FACTOR SPT6"/>
    <property type="match status" value="1"/>
</dbReference>
<dbReference type="SUPFAM" id="SSF47781">
    <property type="entry name" value="RuvA domain 2-like"/>
    <property type="match status" value="2"/>
</dbReference>
<feature type="region of interest" description="Disordered" evidence="5">
    <location>
        <begin position="1321"/>
        <end position="1350"/>
    </location>
</feature>
<feature type="domain" description="Spt6 acidic N-terminal" evidence="6">
    <location>
        <begin position="10"/>
        <end position="87"/>
    </location>
</feature>
<dbReference type="InterPro" id="IPR042066">
    <property type="entry name" value="Spt6_death-like"/>
</dbReference>
<dbReference type="Proteomes" id="UP001314170">
    <property type="component" value="Unassembled WGS sequence"/>
</dbReference>
<dbReference type="SUPFAM" id="SSF53098">
    <property type="entry name" value="Ribonuclease H-like"/>
    <property type="match status" value="1"/>
</dbReference>
<dbReference type="Gene3D" id="3.30.420.140">
    <property type="entry name" value="YqgF/RNase H-like domain"/>
    <property type="match status" value="1"/>
</dbReference>
<keyword evidence="11" id="KW-1185">Reference proteome</keyword>
<evidence type="ECO:0000256" key="5">
    <source>
        <dbReference type="SAM" id="MobiDB-lite"/>
    </source>
</evidence>
<evidence type="ECO:0000313" key="10">
    <source>
        <dbReference type="EMBL" id="CAK7336420.1"/>
    </source>
</evidence>
<evidence type="ECO:0000259" key="8">
    <source>
        <dbReference type="Pfam" id="PF14635"/>
    </source>
</evidence>
<feature type="compositionally biased region" description="Polar residues" evidence="5">
    <location>
        <begin position="1552"/>
        <end position="1562"/>
    </location>
</feature>
<evidence type="ECO:0008006" key="12">
    <source>
        <dbReference type="Google" id="ProtNLM"/>
    </source>
</evidence>
<dbReference type="InterPro" id="IPR037027">
    <property type="entry name" value="YqgF/RNaseH-like_dom_sf"/>
</dbReference>
<feature type="compositionally biased region" description="Gly residues" evidence="5">
    <location>
        <begin position="1498"/>
        <end position="1523"/>
    </location>
</feature>
<feature type="compositionally biased region" description="Polar residues" evidence="5">
    <location>
        <begin position="1598"/>
        <end position="1607"/>
    </location>
</feature>
<evidence type="ECO:0000259" key="7">
    <source>
        <dbReference type="Pfam" id="PF14633"/>
    </source>
</evidence>
<dbReference type="InterPro" id="IPR035019">
    <property type="entry name" value="Spt6_SH2_N"/>
</dbReference>
<evidence type="ECO:0000256" key="1">
    <source>
        <dbReference type="ARBA" id="ARBA00004123"/>
    </source>
</evidence>
<accession>A0AAV1RI53</accession>
<evidence type="ECO:0000256" key="2">
    <source>
        <dbReference type="ARBA" id="ARBA00009253"/>
    </source>
</evidence>
<evidence type="ECO:0000256" key="4">
    <source>
        <dbReference type="ARBA" id="ARBA00023242"/>
    </source>
</evidence>
<organism evidence="10 11">
    <name type="scientific">Dovyalis caffra</name>
    <dbReference type="NCBI Taxonomy" id="77055"/>
    <lineage>
        <taxon>Eukaryota</taxon>
        <taxon>Viridiplantae</taxon>
        <taxon>Streptophyta</taxon>
        <taxon>Embryophyta</taxon>
        <taxon>Tracheophyta</taxon>
        <taxon>Spermatophyta</taxon>
        <taxon>Magnoliopsida</taxon>
        <taxon>eudicotyledons</taxon>
        <taxon>Gunneridae</taxon>
        <taxon>Pentapetalae</taxon>
        <taxon>rosids</taxon>
        <taxon>fabids</taxon>
        <taxon>Malpighiales</taxon>
        <taxon>Salicaceae</taxon>
        <taxon>Flacourtieae</taxon>
        <taxon>Dovyalis</taxon>
    </lineage>
</organism>
<dbReference type="PANTHER" id="PTHR10145:SF6">
    <property type="entry name" value="TRANSCRIPTION ELONGATION FACTOR SPT6"/>
    <property type="match status" value="1"/>
</dbReference>
<dbReference type="FunFam" id="3.30.505.10:FF:000050">
    <property type="entry name" value="Transcription elongation factor spt6"/>
    <property type="match status" value="1"/>
</dbReference>
<dbReference type="InterPro" id="IPR012337">
    <property type="entry name" value="RNaseH-like_sf"/>
</dbReference>
<sequence>MACRRRAEDGLDEFETDGFIVDYDGEEEEGDRDGKHERKKKKRKKKSLKNFVLDDDDLELLRENQMSGSFQTKRAGNQKFKRLKKVQGSALEKDSGLSDDDVSLYNDIAEEEEATYDDEMDDMADFIVDVDERYKEKAPMRSWELEEKKSRQVTVASFSALEEGGYVFGDADELLKHQDLVKIVKPDDYDNFDVDHFMAEREDHVKKTDVPERMQMFEEITGASLVDEMSREDESSWILNQLVTDMYLFLCKNKAQKGNERVDLLKKINKEDIVNFLELHDFEKFDIPFIAMYRKEKCLSLLEDLEENGVQNECSNETEQKPGLKWHKILWAINELDRKWLLLQKRKSTLEGSYKKRYEEECNNIDDMARLPLIDLHFHNIMKSLMLAETEKDIDDIGLKFSLHFPPTEEGMEGKFRRRERRSAYSDYIKAGLWELAVKFVYSSKQFRLHLSQEKMGMDFWEDLNESPRVIASKFTCASLETPEVVLKGARHIVALEISCVPSFRKHVRDIFINEALVSTRPTPKGDKEIDFCHQFLHLKWLCDKPLDKFQDVQWLLIQKAEEEKLLEVTIKLPEDSLNKLISYSHKIYLAGVDDGYTQLWDEQRKLILQDVFSSFLLPSLEKETRALLTTRAKRFLLMEYGVQLWNRASVAPYPHKRNGAGLEEGTGPRVMACCWGPGKPPTTFVMLDSSGQLLDMLQAGSISLRSQNVTDLQRKKHDQQCVHKFIVSHQPDVIVLGAVNVSCPRLKDDIKEVNNQLYYGKDYELSNGTVFEENHIIISKIEESSIDTDQVLNGISVVYGDETLPQLYENSEVSLRHLPGQEGIVKRAVGLGRYLQNPLAMIATLCGVQKEIVSWKLTSLDHFLTPEEKYGVIEMVMVDITNQVGVDINVAVSHDWLSAPLQFVSGLGPQKAGFLQRELAAGKIVNNRKELANCGLTTKKIFFNAVGFLHVCCGELLCFGSQYDMLDGTRIHPESYGLAEKLVKDVYNDVAEAQPIKHVKNNPQLLKAFDINDYADDHEIEQGENKKQTLHDIKMEFLHGFHDPRSPYEEPSQDEEFYLISGKNEVAFAEGRIVKAIVRRDDYSDETDDHSLTERLREGDILTCLSNLVSLQEKAGKEDLKGKHFNSRMIIHPRFENMTPDQAVEFLADKDVGEHIFRPTSRGLHYLTLTVKVFDGLYVHKDIIEGGKNLKDISSILDCGKTFKIGDDIFKDLDEVIDQYVDPLVTHLKAMLSFRRFKKGSKAAVDELLRAEKSDYPTRIAYCFGVSYEHPGTFILSYIRTNLHHEYIGLHSKGFKFRKQTFGKVEQLVAYFQKHIDDLKHQPAQTRSPVTNSSARASMDFSNESGWKSQLNSSKDKLLAHGSVGIRDYTRDDGGSGCARGRGCGHPSGLPRPNGGRGQGQGRDRSSYDNGNLDNSKEDEESGYDVASKWGSGSKGSNGDDGGRWSSTEGTYIGNWVGHGHGGHDSDDDSRKENFNAEWNGGGNGTTSGGNWSNAFGGVGEVGETGTGRGSSGNNRGGGGRGLGHESYNSASQNVFEEPIAGGWSSGGTDGQATYNSNESQNARKETSSGGWGGNGSDRPSSYNIGSENACKENFSVGWSTSRTNSTGGGNWSKGCRGNTGGWAGTNGGGSATGGH</sequence>
<feature type="compositionally biased region" description="Basic residues" evidence="5">
    <location>
        <begin position="37"/>
        <end position="46"/>
    </location>
</feature>
<protein>
    <recommendedName>
        <fullName evidence="12">Transcription elongation factor spt6</fullName>
    </recommendedName>
</protein>
<gene>
    <name evidence="10" type="ORF">DCAF_LOCUS11428</name>
</gene>
<dbReference type="Gene3D" id="3.30.505.10">
    <property type="entry name" value="SH2 domain"/>
    <property type="match status" value="2"/>
</dbReference>
<dbReference type="Gene3D" id="1.10.3500.10">
    <property type="entry name" value="Tex N-terminal region-like"/>
    <property type="match status" value="1"/>
</dbReference>
<dbReference type="CDD" id="cd09928">
    <property type="entry name" value="SH2_Cterm_SPT6_like"/>
    <property type="match status" value="1"/>
</dbReference>
<dbReference type="CDD" id="cd09918">
    <property type="entry name" value="SH2_Nterm_SPT6_like"/>
    <property type="match status" value="1"/>
</dbReference>
<dbReference type="InterPro" id="IPR028083">
    <property type="entry name" value="Spt6_acidic_N_dom"/>
</dbReference>
<dbReference type="InterPro" id="IPR023323">
    <property type="entry name" value="Tex-like_dom_sf"/>
</dbReference>
<dbReference type="EMBL" id="CAWUPB010000994">
    <property type="protein sequence ID" value="CAK7336420.1"/>
    <property type="molecule type" value="Genomic_DNA"/>
</dbReference>
<evidence type="ECO:0000259" key="6">
    <source>
        <dbReference type="Pfam" id="PF14632"/>
    </source>
</evidence>
<comment type="similarity">
    <text evidence="2">Belongs to the SPT6 family.</text>
</comment>
<dbReference type="InterPro" id="IPR010994">
    <property type="entry name" value="RuvA_2-like"/>
</dbReference>
<dbReference type="Pfam" id="PF14635">
    <property type="entry name" value="HHH_7"/>
    <property type="match status" value="1"/>
</dbReference>
<dbReference type="Pfam" id="PF14633">
    <property type="entry name" value="SH2_2"/>
    <property type="match status" value="1"/>
</dbReference>
<feature type="region of interest" description="Disordered" evidence="5">
    <location>
        <begin position="1381"/>
        <end position="1637"/>
    </location>
</feature>
<feature type="region of interest" description="Disordered" evidence="5">
    <location>
        <begin position="22"/>
        <end position="46"/>
    </location>
</feature>
<dbReference type="Gene3D" id="1.10.10.2740">
    <property type="entry name" value="Spt6, Death-like domain"/>
    <property type="match status" value="1"/>
</dbReference>
<evidence type="ECO:0000259" key="9">
    <source>
        <dbReference type="Pfam" id="PF17674"/>
    </source>
</evidence>
<keyword evidence="3" id="KW-0804">Transcription</keyword>
<dbReference type="GO" id="GO:0140673">
    <property type="term" value="P:transcription elongation-coupled chromatin remodeling"/>
    <property type="evidence" value="ECO:0007669"/>
    <property type="project" value="InterPro"/>
</dbReference>
<dbReference type="InterPro" id="IPR023319">
    <property type="entry name" value="Tex-like_HTH_dom_sf"/>
</dbReference>
<comment type="subcellular location">
    <subcellularLocation>
        <location evidence="1">Nucleus</location>
    </subcellularLocation>
</comment>
<dbReference type="GO" id="GO:0034728">
    <property type="term" value="P:nucleosome organization"/>
    <property type="evidence" value="ECO:0007669"/>
    <property type="project" value="TreeGrafter"/>
</dbReference>
<dbReference type="InterPro" id="IPR017072">
    <property type="entry name" value="TF_Spt6"/>
</dbReference>
<dbReference type="Pfam" id="PF14632">
    <property type="entry name" value="SPT6_acidic"/>
    <property type="match status" value="1"/>
</dbReference>
<evidence type="ECO:0000256" key="3">
    <source>
        <dbReference type="ARBA" id="ARBA00023163"/>
    </source>
</evidence>
<reference evidence="10 11" key="1">
    <citation type="submission" date="2024-01" db="EMBL/GenBank/DDBJ databases">
        <authorList>
            <person name="Waweru B."/>
        </authorList>
    </citation>
    <scope>NUCLEOTIDE SEQUENCE [LARGE SCALE GENOMIC DNA]</scope>
</reference>
<evidence type="ECO:0000313" key="11">
    <source>
        <dbReference type="Proteomes" id="UP001314170"/>
    </source>
</evidence>
<dbReference type="InterPro" id="IPR041692">
    <property type="entry name" value="HHH_9"/>
</dbReference>
<feature type="compositionally biased region" description="Gly residues" evidence="5">
    <location>
        <begin position="1608"/>
        <end position="1637"/>
    </location>
</feature>
<dbReference type="GO" id="GO:0008023">
    <property type="term" value="C:transcription elongation factor complex"/>
    <property type="evidence" value="ECO:0007669"/>
    <property type="project" value="TreeGrafter"/>
</dbReference>
<dbReference type="GO" id="GO:0042393">
    <property type="term" value="F:histone binding"/>
    <property type="evidence" value="ECO:0007669"/>
    <property type="project" value="TreeGrafter"/>
</dbReference>
<dbReference type="InterPro" id="IPR035018">
    <property type="entry name" value="Spt6_SH2_C"/>
</dbReference>
<dbReference type="SUPFAM" id="SSF158832">
    <property type="entry name" value="Tex N-terminal region-like"/>
    <property type="match status" value="1"/>
</dbReference>
<dbReference type="Gene3D" id="1.10.10.650">
    <property type="entry name" value="RuvA domain 2-like"/>
    <property type="match status" value="1"/>
</dbReference>
<dbReference type="InterPro" id="IPR032706">
    <property type="entry name" value="Spt6_HHH"/>
</dbReference>
<dbReference type="Gene3D" id="1.10.150.850">
    <property type="entry name" value="Spt6, helix-hairpin-helix domain"/>
    <property type="match status" value="1"/>
</dbReference>
<dbReference type="GO" id="GO:0031491">
    <property type="term" value="F:nucleosome binding"/>
    <property type="evidence" value="ECO:0007669"/>
    <property type="project" value="TreeGrafter"/>
</dbReference>
<feature type="compositionally biased region" description="Polar residues" evidence="5">
    <location>
        <begin position="1579"/>
        <end position="1588"/>
    </location>
</feature>
<dbReference type="InterPro" id="IPR035420">
    <property type="entry name" value="Spt6_SH2"/>
</dbReference>
<feature type="domain" description="HHH" evidence="9">
    <location>
        <begin position="966"/>
        <end position="1046"/>
    </location>
</feature>
<name>A0AAV1RI53_9ROSI</name>
<feature type="domain" description="Spt6 SH2" evidence="7">
    <location>
        <begin position="1118"/>
        <end position="1316"/>
    </location>
</feature>
<keyword evidence="4" id="KW-0539">Nucleus</keyword>